<dbReference type="GO" id="GO:0000976">
    <property type="term" value="F:transcription cis-regulatory region binding"/>
    <property type="evidence" value="ECO:0007669"/>
    <property type="project" value="TreeGrafter"/>
</dbReference>
<evidence type="ECO:0000259" key="9">
    <source>
        <dbReference type="PROSITE" id="PS51755"/>
    </source>
</evidence>
<keyword evidence="3" id="KW-0805">Transcription regulation</keyword>
<evidence type="ECO:0000259" key="8">
    <source>
        <dbReference type="PROSITE" id="PS50110"/>
    </source>
</evidence>
<proteinExistence type="predicted"/>
<feature type="DNA-binding region" description="OmpR/PhoB-type" evidence="7">
    <location>
        <begin position="129"/>
        <end position="227"/>
    </location>
</feature>
<dbReference type="EMBL" id="JACIEV010000006">
    <property type="protein sequence ID" value="MBB4154361.1"/>
    <property type="molecule type" value="Genomic_DNA"/>
</dbReference>
<dbReference type="Gene3D" id="6.10.250.690">
    <property type="match status" value="1"/>
</dbReference>
<dbReference type="Gene3D" id="1.10.10.10">
    <property type="entry name" value="Winged helix-like DNA-binding domain superfamily/Winged helix DNA-binding domain"/>
    <property type="match status" value="1"/>
</dbReference>
<evidence type="ECO:0000256" key="4">
    <source>
        <dbReference type="ARBA" id="ARBA00023125"/>
    </source>
</evidence>
<dbReference type="GO" id="GO:0006355">
    <property type="term" value="P:regulation of DNA-templated transcription"/>
    <property type="evidence" value="ECO:0007669"/>
    <property type="project" value="InterPro"/>
</dbReference>
<dbReference type="SUPFAM" id="SSF52172">
    <property type="entry name" value="CheY-like"/>
    <property type="match status" value="1"/>
</dbReference>
<dbReference type="CDD" id="cd00383">
    <property type="entry name" value="trans_reg_C"/>
    <property type="match status" value="1"/>
</dbReference>
<organism evidence="10 11">
    <name type="scientific">Sphingomonas jinjuensis</name>
    <dbReference type="NCBI Taxonomy" id="535907"/>
    <lineage>
        <taxon>Bacteria</taxon>
        <taxon>Pseudomonadati</taxon>
        <taxon>Pseudomonadota</taxon>
        <taxon>Alphaproteobacteria</taxon>
        <taxon>Sphingomonadales</taxon>
        <taxon>Sphingomonadaceae</taxon>
        <taxon>Sphingomonas</taxon>
    </lineage>
</organism>
<feature type="domain" description="OmpR/PhoB-type" evidence="9">
    <location>
        <begin position="129"/>
        <end position="227"/>
    </location>
</feature>
<feature type="domain" description="Response regulatory" evidence="8">
    <location>
        <begin position="5"/>
        <end position="119"/>
    </location>
</feature>
<dbReference type="InterPro" id="IPR039420">
    <property type="entry name" value="WalR-like"/>
</dbReference>
<evidence type="ECO:0000256" key="7">
    <source>
        <dbReference type="PROSITE-ProRule" id="PRU01091"/>
    </source>
</evidence>
<dbReference type="InterPro" id="IPR036388">
    <property type="entry name" value="WH-like_DNA-bd_sf"/>
</dbReference>
<evidence type="ECO:0000256" key="2">
    <source>
        <dbReference type="ARBA" id="ARBA00023012"/>
    </source>
</evidence>
<keyword evidence="11" id="KW-1185">Reference proteome</keyword>
<evidence type="ECO:0000313" key="11">
    <source>
        <dbReference type="Proteomes" id="UP000529795"/>
    </source>
</evidence>
<evidence type="ECO:0000313" key="10">
    <source>
        <dbReference type="EMBL" id="MBB4154361.1"/>
    </source>
</evidence>
<dbReference type="InterPro" id="IPR011006">
    <property type="entry name" value="CheY-like_superfamily"/>
</dbReference>
<accession>A0A840FCB6</accession>
<dbReference type="PANTHER" id="PTHR48111:SF1">
    <property type="entry name" value="TWO-COMPONENT RESPONSE REGULATOR ORR33"/>
    <property type="match status" value="1"/>
</dbReference>
<gene>
    <name evidence="10" type="ORF">GGQ80_002274</name>
</gene>
<dbReference type="SMART" id="SM00862">
    <property type="entry name" value="Trans_reg_C"/>
    <property type="match status" value="1"/>
</dbReference>
<protein>
    <submittedName>
        <fullName evidence="10">Two-component system OmpR family response regulator</fullName>
    </submittedName>
</protein>
<keyword evidence="1 6" id="KW-0597">Phosphoprotein</keyword>
<dbReference type="PANTHER" id="PTHR48111">
    <property type="entry name" value="REGULATOR OF RPOS"/>
    <property type="match status" value="1"/>
</dbReference>
<dbReference type="PROSITE" id="PS51755">
    <property type="entry name" value="OMPR_PHOB"/>
    <property type="match status" value="1"/>
</dbReference>
<comment type="caution">
    <text evidence="10">The sequence shown here is derived from an EMBL/GenBank/DDBJ whole genome shotgun (WGS) entry which is preliminary data.</text>
</comment>
<dbReference type="GO" id="GO:0005829">
    <property type="term" value="C:cytosol"/>
    <property type="evidence" value="ECO:0007669"/>
    <property type="project" value="TreeGrafter"/>
</dbReference>
<dbReference type="PROSITE" id="PS50110">
    <property type="entry name" value="RESPONSE_REGULATORY"/>
    <property type="match status" value="1"/>
</dbReference>
<name>A0A840FCB6_9SPHN</name>
<evidence type="ECO:0000256" key="6">
    <source>
        <dbReference type="PROSITE-ProRule" id="PRU00169"/>
    </source>
</evidence>
<dbReference type="SMART" id="SM00448">
    <property type="entry name" value="REC"/>
    <property type="match status" value="1"/>
</dbReference>
<dbReference type="InterPro" id="IPR001867">
    <property type="entry name" value="OmpR/PhoB-type_DNA-bd"/>
</dbReference>
<dbReference type="GO" id="GO:0032993">
    <property type="term" value="C:protein-DNA complex"/>
    <property type="evidence" value="ECO:0007669"/>
    <property type="project" value="TreeGrafter"/>
</dbReference>
<evidence type="ECO:0000256" key="5">
    <source>
        <dbReference type="ARBA" id="ARBA00023163"/>
    </source>
</evidence>
<sequence length="229" mass="25130">MNPLSLLIVEDDAVLRGQLSTQLTGFGHAVTAVGDASRAMAAIGTDSFDAVVLDRMLPGVDGVTLVERLREGAIRVPVLMLTALGQSREKVEGLSAGADDYVVKPVDPEELNARLIALTRARRWAPEANDTISVGAFTISPTRHRLWRDGVSIELPRTEFRLLTELARHAGTVMTRAMLIERVWDYDIEPTTNIVDAYIRRLRVHLTADGAEDPIVTVRGVGYMMRGDD</sequence>
<dbReference type="GO" id="GO:0000156">
    <property type="term" value="F:phosphorelay response regulator activity"/>
    <property type="evidence" value="ECO:0007669"/>
    <property type="project" value="TreeGrafter"/>
</dbReference>
<dbReference type="Proteomes" id="UP000529795">
    <property type="component" value="Unassembled WGS sequence"/>
</dbReference>
<keyword evidence="2" id="KW-0902">Two-component regulatory system</keyword>
<dbReference type="InterPro" id="IPR001789">
    <property type="entry name" value="Sig_transdc_resp-reg_receiver"/>
</dbReference>
<keyword evidence="5" id="KW-0804">Transcription</keyword>
<dbReference type="Gene3D" id="3.40.50.2300">
    <property type="match status" value="1"/>
</dbReference>
<dbReference type="AlphaFoldDB" id="A0A840FCB6"/>
<keyword evidence="4 7" id="KW-0238">DNA-binding</keyword>
<dbReference type="Pfam" id="PF00486">
    <property type="entry name" value="Trans_reg_C"/>
    <property type="match status" value="1"/>
</dbReference>
<feature type="modified residue" description="4-aspartylphosphate" evidence="6">
    <location>
        <position position="54"/>
    </location>
</feature>
<dbReference type="Pfam" id="PF00072">
    <property type="entry name" value="Response_reg"/>
    <property type="match status" value="1"/>
</dbReference>
<evidence type="ECO:0000256" key="1">
    <source>
        <dbReference type="ARBA" id="ARBA00022553"/>
    </source>
</evidence>
<reference evidence="10 11" key="1">
    <citation type="submission" date="2020-08" db="EMBL/GenBank/DDBJ databases">
        <title>Genomic Encyclopedia of Type Strains, Phase IV (KMG-IV): sequencing the most valuable type-strain genomes for metagenomic binning, comparative biology and taxonomic classification.</title>
        <authorList>
            <person name="Goeker M."/>
        </authorList>
    </citation>
    <scope>NUCLEOTIDE SEQUENCE [LARGE SCALE GENOMIC DNA]</scope>
    <source>
        <strain evidence="10 11">YC6723</strain>
    </source>
</reference>
<evidence type="ECO:0000256" key="3">
    <source>
        <dbReference type="ARBA" id="ARBA00023015"/>
    </source>
</evidence>
<dbReference type="RefSeq" id="WP_183984831.1">
    <property type="nucleotide sequence ID" value="NZ_JACIEV010000006.1"/>
</dbReference>